<organism evidence="1 2">
    <name type="scientific">Flammeovirga kamogawensis</name>
    <dbReference type="NCBI Taxonomy" id="373891"/>
    <lineage>
        <taxon>Bacteria</taxon>
        <taxon>Pseudomonadati</taxon>
        <taxon>Bacteroidota</taxon>
        <taxon>Cytophagia</taxon>
        <taxon>Cytophagales</taxon>
        <taxon>Flammeovirgaceae</taxon>
        <taxon>Flammeovirga</taxon>
    </lineage>
</organism>
<dbReference type="RefSeq" id="WP_144075924.1">
    <property type="nucleotide sequence ID" value="NZ_CP076129.1"/>
</dbReference>
<evidence type="ECO:0008006" key="3">
    <source>
        <dbReference type="Google" id="ProtNLM"/>
    </source>
</evidence>
<evidence type="ECO:0000313" key="1">
    <source>
        <dbReference type="EMBL" id="QWG10320.1"/>
    </source>
</evidence>
<dbReference type="Proteomes" id="UP000682802">
    <property type="component" value="Chromosome 2"/>
</dbReference>
<proteinExistence type="predicted"/>
<gene>
    <name evidence="1" type="ORF">KM029_21795</name>
</gene>
<name>A0ABX8H3B9_9BACT</name>
<accession>A0ABX8H3B9</accession>
<reference evidence="1 2" key="1">
    <citation type="submission" date="2021-05" db="EMBL/GenBank/DDBJ databases">
        <title>Comparative genomic studies on the polysaccharide-degrading batcterial strains of the Flammeovirga genus.</title>
        <authorList>
            <person name="Zewei F."/>
            <person name="Zheng Z."/>
            <person name="Yu L."/>
            <person name="Ruyue G."/>
            <person name="Yanhong M."/>
            <person name="Yuanyuan C."/>
            <person name="Jingyan G."/>
            <person name="Wenjun H."/>
        </authorList>
    </citation>
    <scope>NUCLEOTIDE SEQUENCE [LARGE SCALE GENOMIC DNA]</scope>
    <source>
        <strain evidence="1 2">YS10</strain>
    </source>
</reference>
<protein>
    <recommendedName>
        <fullName evidence="3">TonB C-terminal domain-containing protein</fullName>
    </recommendedName>
</protein>
<sequence length="141" mass="15919">MIKFYGILSLLSITLNDLFSSKKEEEVDTIQVDYLVGHPLDSIPPKPSSKYYKALKEIAQQSDCFCSKKVFFKIEVDDLGNLNNVELIRGTGTCWDDEVEKIILDSSPWHPSQVNGENISSEIVLPVYIGTVITYECQEPN</sequence>
<dbReference type="EMBL" id="CP076129">
    <property type="protein sequence ID" value="QWG10320.1"/>
    <property type="molecule type" value="Genomic_DNA"/>
</dbReference>
<keyword evidence="2" id="KW-1185">Reference proteome</keyword>
<evidence type="ECO:0000313" key="2">
    <source>
        <dbReference type="Proteomes" id="UP000682802"/>
    </source>
</evidence>